<evidence type="ECO:0000313" key="3">
    <source>
        <dbReference type="Proteomes" id="UP000886885"/>
    </source>
</evidence>
<dbReference type="PANTHER" id="PTHR46781">
    <property type="entry name" value="ALPHA 1,4-GLYCOSYLTRANSFERASE FAMILY PROTEIN"/>
    <property type="match status" value="1"/>
</dbReference>
<dbReference type="Proteomes" id="UP000886885">
    <property type="component" value="Chromosome 6D"/>
</dbReference>
<gene>
    <name evidence="2" type="ORF">POTOM_025228</name>
</gene>
<dbReference type="PANTHER" id="PTHR46781:SF2">
    <property type="entry name" value="ALPHA 1,4-GLYCOSYLTRANSFERASE FAMILY PROTEIN"/>
    <property type="match status" value="1"/>
</dbReference>
<protein>
    <recommendedName>
        <fullName evidence="1">Alpha 1,4-glycosyltransferase domain-containing protein</fullName>
    </recommendedName>
</protein>
<name>A0A8X8CWY9_POPTO</name>
<dbReference type="AlphaFoldDB" id="A0A8X8CWY9"/>
<accession>A0A8X8CWY9</accession>
<organism evidence="2 3">
    <name type="scientific">Populus tomentosa</name>
    <name type="common">Chinese white poplar</name>
    <dbReference type="NCBI Taxonomy" id="118781"/>
    <lineage>
        <taxon>Eukaryota</taxon>
        <taxon>Viridiplantae</taxon>
        <taxon>Streptophyta</taxon>
        <taxon>Embryophyta</taxon>
        <taxon>Tracheophyta</taxon>
        <taxon>Spermatophyta</taxon>
        <taxon>Magnoliopsida</taxon>
        <taxon>eudicotyledons</taxon>
        <taxon>Gunneridae</taxon>
        <taxon>Pentapetalae</taxon>
        <taxon>rosids</taxon>
        <taxon>fabids</taxon>
        <taxon>Malpighiales</taxon>
        <taxon>Salicaceae</taxon>
        <taxon>Saliceae</taxon>
        <taxon>Populus</taxon>
    </lineage>
</organism>
<dbReference type="Pfam" id="PF04488">
    <property type="entry name" value="Gly_transf_sug"/>
    <property type="match status" value="1"/>
</dbReference>
<dbReference type="InterPro" id="IPR007577">
    <property type="entry name" value="GlycoTrfase_DXD_sugar-bd_CS"/>
</dbReference>
<sequence>MLTAIIMQPLRSVQKVIKEVHHIEHQSSVIPPFNLTEEIAWFRKKKPGFDILKSNNLTNEFHGRFLEFFSNECTVQISMTWISPVASFERREFLALEKLLQLPDLSFMFKKTPAETWFEEMKSGNKDPGEIPMSQNLSNLIILAVLNKYGGIYLDTDFIVLNKYGGLRNAIGAQSIDVSKNWTRLNNAVLVFDMNHPLLFKFIEEFASTFDGNKWGHKGPYLISRFEQKVAERPGYNFTILPPMAFYPAGWNRIGGFFKKSESNAESRWVNAKLLQLISRETYGIHVWNRQSSRFSIEEGSVGILPIIWHIHLHSLSEFVDGLIFQPLPVTVSRKVISVMLNSVVMGLKIFAEFSFQVFPTNSVISLQ</sequence>
<comment type="caution">
    <text evidence="2">The sequence shown here is derived from an EMBL/GenBank/DDBJ whole genome shotgun (WGS) entry which is preliminary data.</text>
</comment>
<reference evidence="2" key="1">
    <citation type="journal article" date="2020" name="bioRxiv">
        <title>Hybrid origin of Populus tomentosa Carr. identified through genome sequencing and phylogenomic analysis.</title>
        <authorList>
            <person name="An X."/>
            <person name="Gao K."/>
            <person name="Chen Z."/>
            <person name="Li J."/>
            <person name="Yang X."/>
            <person name="Yang X."/>
            <person name="Zhou J."/>
            <person name="Guo T."/>
            <person name="Zhao T."/>
            <person name="Huang S."/>
            <person name="Miao D."/>
            <person name="Khan W.U."/>
            <person name="Rao P."/>
            <person name="Ye M."/>
            <person name="Lei B."/>
            <person name="Liao W."/>
            <person name="Wang J."/>
            <person name="Ji L."/>
            <person name="Li Y."/>
            <person name="Guo B."/>
            <person name="Mustafa N.S."/>
            <person name="Li S."/>
            <person name="Yun Q."/>
            <person name="Keller S.R."/>
            <person name="Mao J."/>
            <person name="Zhang R."/>
            <person name="Strauss S.H."/>
        </authorList>
    </citation>
    <scope>NUCLEOTIDE SEQUENCE</scope>
    <source>
        <strain evidence="2">GM15</strain>
        <tissue evidence="2">Leaf</tissue>
    </source>
</reference>
<dbReference type="InterPro" id="IPR044789">
    <property type="entry name" value="Put_A1-4-GlycosylTfrase_plant"/>
</dbReference>
<proteinExistence type="predicted"/>
<dbReference type="InterPro" id="IPR007652">
    <property type="entry name" value="A1-4-GlycosylTfrase_dom"/>
</dbReference>
<evidence type="ECO:0000259" key="1">
    <source>
        <dbReference type="Pfam" id="PF04572"/>
    </source>
</evidence>
<feature type="domain" description="Alpha 1,4-glycosyltransferase" evidence="1">
    <location>
        <begin position="192"/>
        <end position="301"/>
    </location>
</feature>
<dbReference type="EMBL" id="JAAWWB010000012">
    <property type="protein sequence ID" value="KAG6769580.1"/>
    <property type="molecule type" value="Genomic_DNA"/>
</dbReference>
<dbReference type="Pfam" id="PF04572">
    <property type="entry name" value="Gb3_synth"/>
    <property type="match status" value="1"/>
</dbReference>
<evidence type="ECO:0000313" key="2">
    <source>
        <dbReference type="EMBL" id="KAG6769580.1"/>
    </source>
</evidence>
<keyword evidence="3" id="KW-1185">Reference proteome</keyword>
<dbReference type="OrthoDB" id="409543at2759"/>